<protein>
    <submittedName>
        <fullName evidence="1">Uncharacterized protein</fullName>
    </submittedName>
</protein>
<name>A0ACB8BAL1_9AGAM</name>
<accession>A0ACB8BAL1</accession>
<dbReference type="EMBL" id="MU266491">
    <property type="protein sequence ID" value="KAH7922263.1"/>
    <property type="molecule type" value="Genomic_DNA"/>
</dbReference>
<proteinExistence type="predicted"/>
<reference evidence="1" key="1">
    <citation type="journal article" date="2021" name="New Phytol.">
        <title>Evolutionary innovations through gain and loss of genes in the ectomycorrhizal Boletales.</title>
        <authorList>
            <person name="Wu G."/>
            <person name="Miyauchi S."/>
            <person name="Morin E."/>
            <person name="Kuo A."/>
            <person name="Drula E."/>
            <person name="Varga T."/>
            <person name="Kohler A."/>
            <person name="Feng B."/>
            <person name="Cao Y."/>
            <person name="Lipzen A."/>
            <person name="Daum C."/>
            <person name="Hundley H."/>
            <person name="Pangilinan J."/>
            <person name="Johnson J."/>
            <person name="Barry K."/>
            <person name="LaButti K."/>
            <person name="Ng V."/>
            <person name="Ahrendt S."/>
            <person name="Min B."/>
            <person name="Choi I.G."/>
            <person name="Park H."/>
            <person name="Plett J.M."/>
            <person name="Magnuson J."/>
            <person name="Spatafora J.W."/>
            <person name="Nagy L.G."/>
            <person name="Henrissat B."/>
            <person name="Grigoriev I.V."/>
            <person name="Yang Z.L."/>
            <person name="Xu J."/>
            <person name="Martin F.M."/>
        </authorList>
    </citation>
    <scope>NUCLEOTIDE SEQUENCE</scope>
    <source>
        <strain evidence="1">KUC20120723A-06</strain>
    </source>
</reference>
<evidence type="ECO:0000313" key="1">
    <source>
        <dbReference type="EMBL" id="KAH7922263.1"/>
    </source>
</evidence>
<sequence length="238" mass="26753">MYGTIVLRGGCHTLRFLNALYSRPPSFAQQRVTSVCIRHSIPLDIAAKLISYCTGITNLALWVTPRADAPTLLAPLLEALPLISLSLNLTSVLGPADSRVSLSSHPLFSRLKRLDLVNHWALWTSSLGIESLPRLTHVSFRFWARGNVGTALKVILKEAMSLEVLVLLADRVIYPEGRTYLEREGIKDVRVVILMHGNDVDQWVALERGEEAIWERATRVVKWRRRMSAGAFDFPPEF</sequence>
<dbReference type="Proteomes" id="UP000790709">
    <property type="component" value="Unassembled WGS sequence"/>
</dbReference>
<comment type="caution">
    <text evidence="1">The sequence shown here is derived from an EMBL/GenBank/DDBJ whole genome shotgun (WGS) entry which is preliminary data.</text>
</comment>
<organism evidence="1 2">
    <name type="scientific">Leucogyrophana mollusca</name>
    <dbReference type="NCBI Taxonomy" id="85980"/>
    <lineage>
        <taxon>Eukaryota</taxon>
        <taxon>Fungi</taxon>
        <taxon>Dikarya</taxon>
        <taxon>Basidiomycota</taxon>
        <taxon>Agaricomycotina</taxon>
        <taxon>Agaricomycetes</taxon>
        <taxon>Agaricomycetidae</taxon>
        <taxon>Boletales</taxon>
        <taxon>Boletales incertae sedis</taxon>
        <taxon>Leucogyrophana</taxon>
    </lineage>
</organism>
<keyword evidence="2" id="KW-1185">Reference proteome</keyword>
<gene>
    <name evidence="1" type="ORF">BV22DRAFT_1037651</name>
</gene>
<evidence type="ECO:0000313" key="2">
    <source>
        <dbReference type="Proteomes" id="UP000790709"/>
    </source>
</evidence>